<dbReference type="Proteomes" id="UP000054877">
    <property type="component" value="Unassembled WGS sequence"/>
</dbReference>
<evidence type="ECO:0000259" key="1">
    <source>
        <dbReference type="Pfam" id="PF18534"/>
    </source>
</evidence>
<evidence type="ECO:0000313" key="4">
    <source>
        <dbReference type="Proteomes" id="UP000054877"/>
    </source>
</evidence>
<dbReference type="EMBL" id="LNYX01000029">
    <property type="protein sequence ID" value="KTD62530.1"/>
    <property type="molecule type" value="Genomic_DNA"/>
</dbReference>
<accession>A0A0W0Z085</accession>
<dbReference type="PATRIC" id="fig|452.5.peg.1919"/>
<dbReference type="OrthoDB" id="5648585at2"/>
<dbReference type="RefSeq" id="WP_058483668.1">
    <property type="nucleotide sequence ID" value="NZ_CAAAII010000006.1"/>
</dbReference>
<gene>
    <name evidence="3" type="ORF">Lspi_1742</name>
</gene>
<proteinExistence type="predicted"/>
<evidence type="ECO:0000313" key="3">
    <source>
        <dbReference type="EMBL" id="KTD62530.1"/>
    </source>
</evidence>
<dbReference type="InterPro" id="IPR041321">
    <property type="entry name" value="Lpg0393_HBD"/>
</dbReference>
<dbReference type="InterPro" id="IPR054178">
    <property type="entry name" value="Lpg0393-like_VPS9"/>
</dbReference>
<feature type="domain" description="Lpg0393-like VPS9-like" evidence="2">
    <location>
        <begin position="4"/>
        <end position="157"/>
    </location>
</feature>
<keyword evidence="4" id="KW-1185">Reference proteome</keyword>
<dbReference type="AlphaFoldDB" id="A0A0W0Z085"/>
<name>A0A0W0Z085_LEGSP</name>
<protein>
    <submittedName>
        <fullName evidence="3">Uncharacterized protein</fullName>
    </submittedName>
</protein>
<comment type="caution">
    <text evidence="3">The sequence shown here is derived from an EMBL/GenBank/DDBJ whole genome shotgun (WGS) entry which is preliminary data.</text>
</comment>
<organism evidence="3 4">
    <name type="scientific">Legionella spiritensis</name>
    <dbReference type="NCBI Taxonomy" id="452"/>
    <lineage>
        <taxon>Bacteria</taxon>
        <taxon>Pseudomonadati</taxon>
        <taxon>Pseudomonadota</taxon>
        <taxon>Gammaproteobacteria</taxon>
        <taxon>Legionellales</taxon>
        <taxon>Legionellaceae</taxon>
        <taxon>Legionella</taxon>
    </lineage>
</organism>
<feature type="domain" description="Lpg0393 helical bundle" evidence="1">
    <location>
        <begin position="178"/>
        <end position="260"/>
    </location>
</feature>
<sequence length="299" mass="34137">MLTSTEEFLSLLRQGDYLAVLQWLQFINEKYKPDKPEKDGIDADTLLFLAVFELLNHGFSQKDEGLTIVILGLLDTEPRLFKEESAYAATVFFNASLQCLVYEQHHLLAFYQNPKLKDVNIIKSWMTRSGGYTPGNHEGLSEFANSKAVGEKFKDIEALLPVYQKSIDAAQRNIAPVMEYRDLILEYLDELSRRQEDDHCASVRLGVVLALREYLMGQTLVTAGVKDHISKYVRKLEEENPQPWENEYLARLSPKSISERLMETSRYTIRFFASTAWDNLMALPGTLLNSEQSGGNKPN</sequence>
<dbReference type="Pfam" id="PF22035">
    <property type="entry name" value="Lpg0393_VPS9"/>
    <property type="match status" value="1"/>
</dbReference>
<evidence type="ECO:0000259" key="2">
    <source>
        <dbReference type="Pfam" id="PF22035"/>
    </source>
</evidence>
<reference evidence="3 4" key="1">
    <citation type="submission" date="2015-11" db="EMBL/GenBank/DDBJ databases">
        <title>Genomic analysis of 38 Legionella species identifies large and diverse effector repertoires.</title>
        <authorList>
            <person name="Burstein D."/>
            <person name="Amaro F."/>
            <person name="Zusman T."/>
            <person name="Lifshitz Z."/>
            <person name="Cohen O."/>
            <person name="Gilbert J.A."/>
            <person name="Pupko T."/>
            <person name="Shuman H.A."/>
            <person name="Segal G."/>
        </authorList>
    </citation>
    <scope>NUCLEOTIDE SEQUENCE [LARGE SCALE GENOMIC DNA]</scope>
    <source>
        <strain evidence="3 4">Mt.St.Helens-9</strain>
    </source>
</reference>
<dbReference type="Pfam" id="PF18534">
    <property type="entry name" value="HBD"/>
    <property type="match status" value="1"/>
</dbReference>